<sequence>GAANSAQLLRKLPWILFTQAGVRWQDLSSLKPPLLRFKRFSCLSLRSSWNYRCAPSHLANFCIFSRDRVSPFWPD</sequence>
<evidence type="ECO:0000313" key="1">
    <source>
        <dbReference type="Ensembl" id="ENSCJAP00000081546.1"/>
    </source>
</evidence>
<name>A0A8I3W503_CALJA</name>
<dbReference type="GeneTree" id="ENSGT00940000161627"/>
<reference evidence="1 2" key="1">
    <citation type="submission" date="2009-03" db="EMBL/GenBank/DDBJ databases">
        <authorList>
            <person name="Warren W."/>
            <person name="Ye L."/>
            <person name="Minx P."/>
            <person name="Worley K."/>
            <person name="Gibbs R."/>
            <person name="Wilson R.K."/>
        </authorList>
    </citation>
    <scope>NUCLEOTIDE SEQUENCE [LARGE SCALE GENOMIC DNA]</scope>
</reference>
<dbReference type="AlphaFoldDB" id="A0A8I3W503"/>
<reference evidence="1" key="2">
    <citation type="submission" date="2025-08" db="UniProtKB">
        <authorList>
            <consortium name="Ensembl"/>
        </authorList>
    </citation>
    <scope>IDENTIFICATION</scope>
</reference>
<proteinExistence type="predicted"/>
<dbReference type="Ensembl" id="ENSCJAT00000136693.1">
    <property type="protein sequence ID" value="ENSCJAP00000081546.1"/>
    <property type="gene ID" value="ENSCJAG00000073004.1"/>
</dbReference>
<evidence type="ECO:0000313" key="2">
    <source>
        <dbReference type="Proteomes" id="UP000008225"/>
    </source>
</evidence>
<reference evidence="1" key="3">
    <citation type="submission" date="2025-09" db="UniProtKB">
        <authorList>
            <consortium name="Ensembl"/>
        </authorList>
    </citation>
    <scope>IDENTIFICATION</scope>
</reference>
<organism evidence="1 2">
    <name type="scientific">Callithrix jacchus</name>
    <name type="common">White-tufted-ear marmoset</name>
    <name type="synonym">Simia Jacchus</name>
    <dbReference type="NCBI Taxonomy" id="9483"/>
    <lineage>
        <taxon>Eukaryota</taxon>
        <taxon>Metazoa</taxon>
        <taxon>Chordata</taxon>
        <taxon>Craniata</taxon>
        <taxon>Vertebrata</taxon>
        <taxon>Euteleostomi</taxon>
        <taxon>Mammalia</taxon>
        <taxon>Eutheria</taxon>
        <taxon>Euarchontoglires</taxon>
        <taxon>Primates</taxon>
        <taxon>Haplorrhini</taxon>
        <taxon>Platyrrhini</taxon>
        <taxon>Cebidae</taxon>
        <taxon>Callitrichinae</taxon>
        <taxon>Callithrix</taxon>
        <taxon>Callithrix</taxon>
    </lineage>
</organism>
<dbReference type="Proteomes" id="UP000008225">
    <property type="component" value="Chromosome 21"/>
</dbReference>
<keyword evidence="2" id="KW-1185">Reference proteome</keyword>
<protein>
    <submittedName>
        <fullName evidence="1">Uncharacterized protein</fullName>
    </submittedName>
</protein>
<accession>A0A8I3W503</accession>
<dbReference type="PANTHER" id="PTHR46254">
    <property type="entry name" value="PROTEIN GVQW1-RELATED"/>
    <property type="match status" value="1"/>
</dbReference>